<reference evidence="2 3" key="1">
    <citation type="submission" date="2016-06" db="EMBL/GenBank/DDBJ databases">
        <authorList>
            <consortium name="Pathogen Informatics"/>
        </authorList>
    </citation>
    <scope>NUCLEOTIDE SEQUENCE [LARGE SCALE GENOMIC DNA]</scope>
</reference>
<dbReference type="InterPro" id="IPR022139">
    <property type="entry name" value="Fam-L/Fam-M-like_plasmodium"/>
</dbReference>
<keyword evidence="1" id="KW-0812">Transmembrane</keyword>
<dbReference type="RefSeq" id="XP_028860110.1">
    <property type="nucleotide sequence ID" value="XM_029008562.1"/>
</dbReference>
<keyword evidence="1" id="KW-0472">Membrane</keyword>
<evidence type="ECO:0000313" key="3">
    <source>
        <dbReference type="Proteomes" id="UP000219813"/>
    </source>
</evidence>
<dbReference type="EMBL" id="LT594622">
    <property type="protein sequence ID" value="SBT87042.1"/>
    <property type="molecule type" value="Genomic_DNA"/>
</dbReference>
<feature type="transmembrane region" description="Helical" evidence="1">
    <location>
        <begin position="225"/>
        <end position="250"/>
    </location>
</feature>
<keyword evidence="1" id="KW-1133">Transmembrane helix</keyword>
<accession>A0A1D3JKK7</accession>
<proteinExistence type="predicted"/>
<keyword evidence="3" id="KW-1185">Reference proteome</keyword>
<evidence type="ECO:0000313" key="2">
    <source>
        <dbReference type="EMBL" id="SBT87042.1"/>
    </source>
</evidence>
<evidence type="ECO:0000256" key="1">
    <source>
        <dbReference type="SAM" id="Phobius"/>
    </source>
</evidence>
<feature type="transmembrane region" description="Helical" evidence="1">
    <location>
        <begin position="6"/>
        <end position="26"/>
    </location>
</feature>
<feature type="transmembrane region" description="Helical" evidence="1">
    <location>
        <begin position="164"/>
        <end position="188"/>
    </location>
</feature>
<dbReference type="KEGG" id="pmal:PMUG01_01033700"/>
<organism evidence="2 3">
    <name type="scientific">Plasmodium malariae</name>
    <dbReference type="NCBI Taxonomy" id="5858"/>
    <lineage>
        <taxon>Eukaryota</taxon>
        <taxon>Sar</taxon>
        <taxon>Alveolata</taxon>
        <taxon>Apicomplexa</taxon>
        <taxon>Aconoidasida</taxon>
        <taxon>Haemosporida</taxon>
        <taxon>Plasmodiidae</taxon>
        <taxon>Plasmodium</taxon>
        <taxon>Plasmodium (Plasmodium)</taxon>
    </lineage>
</organism>
<dbReference type="Proteomes" id="UP000219813">
    <property type="component" value="Chromosome 1"/>
</dbReference>
<gene>
    <name evidence="2" type="primary">PmUG01_01033700</name>
    <name evidence="2" type="ORF">PMUG01_01033700</name>
</gene>
<sequence length="266" mass="31368">MGRRTKLLFFIKIFTFIFLTCIYQFYNDVRTFNKLSYGNHKHGIEVHIRIYRLLVKNKFHKDSRVMGLKEKASNIKENENKDTCNNEKGTSAKKEYLCGNLSKNNGCHKQPMKSKSFIFETKKCSYMEKKIFKELDYMEYLKNNRTIRDKTYNKIIRKKYGFRIALPLLLFSLVSLLPILDLLLGVTIEDLLLVKTGLFSVSSEGSKTLTAKVSILSFLTNSVLKYVWCIIIYCLPFIILGVIFILMIVYHHKKFKKFEKIKFKKR</sequence>
<name>A0A1D3JKK7_PLAMA</name>
<dbReference type="AlphaFoldDB" id="A0A1D3JKK7"/>
<dbReference type="VEuPathDB" id="PlasmoDB:PmUG01_01033700"/>
<dbReference type="Pfam" id="PF12420">
    <property type="entry name" value="DUF3671"/>
    <property type="match status" value="1"/>
</dbReference>
<dbReference type="GeneID" id="39866491"/>
<protein>
    <submittedName>
        <fullName evidence="2">Fam-l protein</fullName>
    </submittedName>
</protein>